<comment type="caution">
    <text evidence="16">The sequence shown here is derived from an EMBL/GenBank/DDBJ whole genome shotgun (WGS) entry which is preliminary data.</text>
</comment>
<comment type="similarity">
    <text evidence="11 12">Belongs to the TonB-dependent receptor family.</text>
</comment>
<evidence type="ECO:0000256" key="8">
    <source>
        <dbReference type="ARBA" id="ARBA00023077"/>
    </source>
</evidence>
<dbReference type="Gene3D" id="2.40.170.20">
    <property type="entry name" value="TonB-dependent receptor, beta-barrel domain"/>
    <property type="match status" value="1"/>
</dbReference>
<protein>
    <submittedName>
        <fullName evidence="16">TonB-dependent receptor</fullName>
    </submittedName>
</protein>
<dbReference type="InterPro" id="IPR000531">
    <property type="entry name" value="Beta-barrel_TonB"/>
</dbReference>
<dbReference type="SUPFAM" id="SSF56935">
    <property type="entry name" value="Porins"/>
    <property type="match status" value="1"/>
</dbReference>
<keyword evidence="7" id="KW-0406">Ion transport</keyword>
<evidence type="ECO:0000256" key="2">
    <source>
        <dbReference type="ARBA" id="ARBA00022448"/>
    </source>
</evidence>
<keyword evidence="2 11" id="KW-0813">Transport</keyword>
<evidence type="ECO:0000256" key="12">
    <source>
        <dbReference type="RuleBase" id="RU003357"/>
    </source>
</evidence>
<evidence type="ECO:0000256" key="11">
    <source>
        <dbReference type="PROSITE-ProRule" id="PRU01360"/>
    </source>
</evidence>
<keyword evidence="4" id="KW-0410">Iron transport</keyword>
<evidence type="ECO:0000256" key="4">
    <source>
        <dbReference type="ARBA" id="ARBA00022496"/>
    </source>
</evidence>
<evidence type="ECO:0000256" key="3">
    <source>
        <dbReference type="ARBA" id="ARBA00022452"/>
    </source>
</evidence>
<keyword evidence="6" id="KW-0408">Iron</keyword>
<evidence type="ECO:0000259" key="15">
    <source>
        <dbReference type="Pfam" id="PF07715"/>
    </source>
</evidence>
<keyword evidence="17" id="KW-1185">Reference proteome</keyword>
<evidence type="ECO:0000256" key="6">
    <source>
        <dbReference type="ARBA" id="ARBA00023004"/>
    </source>
</evidence>
<evidence type="ECO:0000256" key="5">
    <source>
        <dbReference type="ARBA" id="ARBA00022692"/>
    </source>
</evidence>
<comment type="subcellular location">
    <subcellularLocation>
        <location evidence="1 11">Cell outer membrane</location>
        <topology evidence="1 11">Multi-pass membrane protein</topology>
    </subcellularLocation>
</comment>
<evidence type="ECO:0000256" key="1">
    <source>
        <dbReference type="ARBA" id="ARBA00004571"/>
    </source>
</evidence>
<evidence type="ECO:0000313" key="17">
    <source>
        <dbReference type="Proteomes" id="UP000716322"/>
    </source>
</evidence>
<keyword evidence="10 11" id="KW-0998">Cell outer membrane</keyword>
<feature type="signal peptide" evidence="13">
    <location>
        <begin position="1"/>
        <end position="25"/>
    </location>
</feature>
<feature type="domain" description="TonB-dependent receptor plug" evidence="15">
    <location>
        <begin position="49"/>
        <end position="155"/>
    </location>
</feature>
<dbReference type="Pfam" id="PF07715">
    <property type="entry name" value="Plug"/>
    <property type="match status" value="1"/>
</dbReference>
<dbReference type="Pfam" id="PF00593">
    <property type="entry name" value="TonB_dep_Rec_b-barrel"/>
    <property type="match status" value="1"/>
</dbReference>
<keyword evidence="9 11" id="KW-0472">Membrane</keyword>
<keyword evidence="3 11" id="KW-1134">Transmembrane beta strand</keyword>
<dbReference type="PANTHER" id="PTHR32552">
    <property type="entry name" value="FERRICHROME IRON RECEPTOR-RELATED"/>
    <property type="match status" value="1"/>
</dbReference>
<keyword evidence="16" id="KW-0675">Receptor</keyword>
<keyword evidence="8 12" id="KW-0798">TonB box</keyword>
<sequence>MSEQLRFTKHAIAAATTLLAGSAMAQATSTGSGQIQEVIVTAQRVAQPASKTPLSLSVVSGEDLKSAGAVNASSLTELVPNVQVANAGGATVIAIRGVSSADTTEKGDPSAAFNIDGVNLARPQSAGLAFYDLERVEVLRGPQGTLYGRNATAGAINLITNKPTGNLEGSAALELGNYNTRKLDGMINVPVNGMLALRAAASASRHDGYLHSTQGLDNDYDDEDSTSGRVHALFKFSPELTLLLSADGSKIQGSGPGTVPVDTFRNASGSAQRTATPSREGRIDHRATGYSAELNAKLGIGDLTYQGAHRNFDRNETVNYGFGLMNPAPYVRGIGNYAQNSHELRLASNFGAFRTIAGLYWFRERSNIDFELIDIPGINHLSFIQDPTISSSKAVFGDATYSVTPDLHLTLGLRRTKDDKSRQGVSIIGEPVLSRVINDAAVHYLQTTGKLGADYALSKATMVYATVSTGYKAGGFNDGTAATNPFLTYDPEHLTALEVGIKGRFLDGRLTTNAALFGYNYKNLQLTSVVTDASGAVSSQTRNAAKAKVRGVELEGKYALGSSDRINFSLTYLDGYYTQYSPLPGSDWSGRALDKSPKTSVGLGYTHNWTLDSGAAIDATLSTRYTGAYVLSNYSTATQFRQGGFHKTDLTVTFSPNAAAWYVQGYVRNIENKTVMNSYSSAPVDSVGLAPPRTAGVRVGSTF</sequence>
<evidence type="ECO:0000256" key="9">
    <source>
        <dbReference type="ARBA" id="ARBA00023136"/>
    </source>
</evidence>
<feature type="chain" id="PRO_5045657170" evidence="13">
    <location>
        <begin position="26"/>
        <end position="703"/>
    </location>
</feature>
<name>A0ABX0PIQ8_9BURK</name>
<dbReference type="InterPro" id="IPR036942">
    <property type="entry name" value="Beta-barrel_TonB_sf"/>
</dbReference>
<proteinExistence type="inferred from homology"/>
<feature type="domain" description="TonB-dependent receptor-like beta-barrel" evidence="14">
    <location>
        <begin position="270"/>
        <end position="670"/>
    </location>
</feature>
<dbReference type="InterPro" id="IPR012910">
    <property type="entry name" value="Plug_dom"/>
</dbReference>
<dbReference type="PROSITE" id="PS52016">
    <property type="entry name" value="TONB_DEPENDENT_REC_3"/>
    <property type="match status" value="1"/>
</dbReference>
<reference evidence="16 17" key="1">
    <citation type="submission" date="2020-03" db="EMBL/GenBank/DDBJ databases">
        <title>Genome sequence of strain Massilia sp. TW-1.</title>
        <authorList>
            <person name="Chaudhary D.K."/>
        </authorList>
    </citation>
    <scope>NUCLEOTIDE SEQUENCE [LARGE SCALE GENOMIC DNA]</scope>
    <source>
        <strain evidence="16 17">TW-1</strain>
    </source>
</reference>
<gene>
    <name evidence="16" type="ORF">HAV22_25275</name>
</gene>
<keyword evidence="13" id="KW-0732">Signal</keyword>
<evidence type="ECO:0000259" key="14">
    <source>
        <dbReference type="Pfam" id="PF00593"/>
    </source>
</evidence>
<accession>A0ABX0PIQ8</accession>
<dbReference type="CDD" id="cd01347">
    <property type="entry name" value="ligand_gated_channel"/>
    <property type="match status" value="1"/>
</dbReference>
<dbReference type="InterPro" id="IPR039426">
    <property type="entry name" value="TonB-dep_rcpt-like"/>
</dbReference>
<evidence type="ECO:0000313" key="16">
    <source>
        <dbReference type="EMBL" id="NIA56940.1"/>
    </source>
</evidence>
<dbReference type="RefSeq" id="WP_166863042.1">
    <property type="nucleotide sequence ID" value="NZ_JAAQOM010000018.1"/>
</dbReference>
<keyword evidence="5 11" id="KW-0812">Transmembrane</keyword>
<dbReference type="Proteomes" id="UP000716322">
    <property type="component" value="Unassembled WGS sequence"/>
</dbReference>
<dbReference type="PANTHER" id="PTHR32552:SF81">
    <property type="entry name" value="TONB-DEPENDENT OUTER MEMBRANE RECEPTOR"/>
    <property type="match status" value="1"/>
</dbReference>
<evidence type="ECO:0000256" key="7">
    <source>
        <dbReference type="ARBA" id="ARBA00023065"/>
    </source>
</evidence>
<evidence type="ECO:0000256" key="13">
    <source>
        <dbReference type="SAM" id="SignalP"/>
    </source>
</evidence>
<organism evidence="16 17">
    <name type="scientific">Telluria antibiotica</name>
    <dbReference type="NCBI Taxonomy" id="2717319"/>
    <lineage>
        <taxon>Bacteria</taxon>
        <taxon>Pseudomonadati</taxon>
        <taxon>Pseudomonadota</taxon>
        <taxon>Betaproteobacteria</taxon>
        <taxon>Burkholderiales</taxon>
        <taxon>Oxalobacteraceae</taxon>
        <taxon>Telluria group</taxon>
        <taxon>Telluria</taxon>
    </lineage>
</organism>
<dbReference type="EMBL" id="JAAQOM010000018">
    <property type="protein sequence ID" value="NIA56940.1"/>
    <property type="molecule type" value="Genomic_DNA"/>
</dbReference>
<evidence type="ECO:0000256" key="10">
    <source>
        <dbReference type="ARBA" id="ARBA00023237"/>
    </source>
</evidence>